<organism evidence="6 7">
    <name type="scientific">Symbiochloris irregularis</name>
    <dbReference type="NCBI Taxonomy" id="706552"/>
    <lineage>
        <taxon>Eukaryota</taxon>
        <taxon>Viridiplantae</taxon>
        <taxon>Chlorophyta</taxon>
        <taxon>core chlorophytes</taxon>
        <taxon>Trebouxiophyceae</taxon>
        <taxon>Trebouxiales</taxon>
        <taxon>Trebouxiaceae</taxon>
        <taxon>Symbiochloris</taxon>
    </lineage>
</organism>
<dbReference type="PANTHER" id="PTHR12197">
    <property type="entry name" value="HISTONE-LYSINE N-METHYLTRANSFERASE SMYD"/>
    <property type="match status" value="1"/>
</dbReference>
<feature type="region of interest" description="Disordered" evidence="4">
    <location>
        <begin position="297"/>
        <end position="316"/>
    </location>
</feature>
<dbReference type="GO" id="GO:0005634">
    <property type="term" value="C:nucleus"/>
    <property type="evidence" value="ECO:0007669"/>
    <property type="project" value="TreeGrafter"/>
</dbReference>
<dbReference type="AlphaFoldDB" id="A0AAW1PCL4"/>
<comment type="caution">
    <text evidence="6">The sequence shown here is derived from an EMBL/GenBank/DDBJ whole genome shotgun (WGS) entry which is preliminary data.</text>
</comment>
<evidence type="ECO:0000256" key="1">
    <source>
        <dbReference type="ARBA" id="ARBA00022723"/>
    </source>
</evidence>
<dbReference type="Gene3D" id="1.10.220.160">
    <property type="match status" value="1"/>
</dbReference>
<gene>
    <name evidence="6" type="ORF">WJX73_007968</name>
</gene>
<feature type="domain" description="SET" evidence="5">
    <location>
        <begin position="47"/>
        <end position="280"/>
    </location>
</feature>
<dbReference type="SUPFAM" id="SSF144232">
    <property type="entry name" value="HIT/MYND zinc finger-like"/>
    <property type="match status" value="1"/>
</dbReference>
<dbReference type="InterPro" id="IPR046341">
    <property type="entry name" value="SET_dom_sf"/>
</dbReference>
<feature type="region of interest" description="Disordered" evidence="4">
    <location>
        <begin position="202"/>
        <end position="223"/>
    </location>
</feature>
<evidence type="ECO:0000256" key="2">
    <source>
        <dbReference type="ARBA" id="ARBA00022771"/>
    </source>
</evidence>
<dbReference type="PANTHER" id="PTHR12197:SF251">
    <property type="entry name" value="EG:BACR7C10.4 PROTEIN"/>
    <property type="match status" value="1"/>
</dbReference>
<evidence type="ECO:0000313" key="7">
    <source>
        <dbReference type="Proteomes" id="UP001465755"/>
    </source>
</evidence>
<dbReference type="CDD" id="cd20071">
    <property type="entry name" value="SET_SMYD"/>
    <property type="match status" value="1"/>
</dbReference>
<dbReference type="Pfam" id="PF01753">
    <property type="entry name" value="zf-MYND"/>
    <property type="match status" value="1"/>
</dbReference>
<dbReference type="GO" id="GO:0008270">
    <property type="term" value="F:zinc ion binding"/>
    <property type="evidence" value="ECO:0007669"/>
    <property type="project" value="UniProtKB-KW"/>
</dbReference>
<sequence>MLQKRRNARSCVPIPPRLYFPHLLPIEAAGVPVQRKFISVEGMTGKACLDVRQTEGRGHHTCGLQRLPPGVTVLKEPVWVFASGSEGSACRTCLDALAPKTMKAPITCSTCQAVLYCSQYCARQDAAAHADSAECCLLHSCISRQALGAFMREACLALRLLHKPLSLALQADDAAWLQADEQDAAMITAAARCMHEASRRQQAAASLPTDPKPPEAADPAQKQKAFSLEAARGIAIYATAARFNHSCRPNAAYHFRKGGRVVVRTLTEVAADEEVTVAYLDCILPFARRQEQLLQRAQKEKSRLHHSAEPPAKSPQLRSCQQAVDCVLQPKSSSELSTKAPDSCCKQMTPTQLAKCYGGHSMLRCKLGCPCIILR</sequence>
<dbReference type="SUPFAM" id="SSF82199">
    <property type="entry name" value="SET domain"/>
    <property type="match status" value="1"/>
</dbReference>
<dbReference type="InterPro" id="IPR001214">
    <property type="entry name" value="SET_dom"/>
</dbReference>
<dbReference type="Gene3D" id="6.10.140.2220">
    <property type="match status" value="1"/>
</dbReference>
<keyword evidence="2" id="KW-0863">Zinc-finger</keyword>
<dbReference type="InterPro" id="IPR002893">
    <property type="entry name" value="Znf_MYND"/>
</dbReference>
<dbReference type="InterPro" id="IPR050869">
    <property type="entry name" value="H3K4_H4K5_MeTrfase"/>
</dbReference>
<keyword evidence="3" id="KW-0862">Zinc</keyword>
<evidence type="ECO:0000313" key="6">
    <source>
        <dbReference type="EMBL" id="KAK9807201.1"/>
    </source>
</evidence>
<dbReference type="Pfam" id="PF00856">
    <property type="entry name" value="SET"/>
    <property type="match status" value="1"/>
</dbReference>
<evidence type="ECO:0000259" key="5">
    <source>
        <dbReference type="PROSITE" id="PS50280"/>
    </source>
</evidence>
<evidence type="ECO:0000256" key="3">
    <source>
        <dbReference type="ARBA" id="ARBA00022833"/>
    </source>
</evidence>
<proteinExistence type="predicted"/>
<keyword evidence="7" id="KW-1185">Reference proteome</keyword>
<keyword evidence="1" id="KW-0479">Metal-binding</keyword>
<dbReference type="PROSITE" id="PS50280">
    <property type="entry name" value="SET"/>
    <property type="match status" value="1"/>
</dbReference>
<reference evidence="6 7" key="1">
    <citation type="journal article" date="2024" name="Nat. Commun.">
        <title>Phylogenomics reveals the evolutionary origins of lichenization in chlorophyte algae.</title>
        <authorList>
            <person name="Puginier C."/>
            <person name="Libourel C."/>
            <person name="Otte J."/>
            <person name="Skaloud P."/>
            <person name="Haon M."/>
            <person name="Grisel S."/>
            <person name="Petersen M."/>
            <person name="Berrin J.G."/>
            <person name="Delaux P.M."/>
            <person name="Dal Grande F."/>
            <person name="Keller J."/>
        </authorList>
    </citation>
    <scope>NUCLEOTIDE SEQUENCE [LARGE SCALE GENOMIC DNA]</scope>
    <source>
        <strain evidence="6 7">SAG 2036</strain>
    </source>
</reference>
<dbReference type="Proteomes" id="UP001465755">
    <property type="component" value="Unassembled WGS sequence"/>
</dbReference>
<name>A0AAW1PCL4_9CHLO</name>
<dbReference type="EMBL" id="JALJOQ010000033">
    <property type="protein sequence ID" value="KAK9807201.1"/>
    <property type="molecule type" value="Genomic_DNA"/>
</dbReference>
<protein>
    <recommendedName>
        <fullName evidence="5">SET domain-containing protein</fullName>
    </recommendedName>
</protein>
<dbReference type="Gene3D" id="2.170.270.10">
    <property type="entry name" value="SET domain"/>
    <property type="match status" value="1"/>
</dbReference>
<accession>A0AAW1PCL4</accession>
<evidence type="ECO:0000256" key="4">
    <source>
        <dbReference type="SAM" id="MobiDB-lite"/>
    </source>
</evidence>